<organism evidence="1 2">
    <name type="scientific">Populus alba</name>
    <name type="common">White poplar</name>
    <dbReference type="NCBI Taxonomy" id="43335"/>
    <lineage>
        <taxon>Eukaryota</taxon>
        <taxon>Viridiplantae</taxon>
        <taxon>Streptophyta</taxon>
        <taxon>Embryophyta</taxon>
        <taxon>Tracheophyta</taxon>
        <taxon>Spermatophyta</taxon>
        <taxon>Magnoliopsida</taxon>
        <taxon>eudicotyledons</taxon>
        <taxon>Gunneridae</taxon>
        <taxon>Pentapetalae</taxon>
        <taxon>rosids</taxon>
        <taxon>fabids</taxon>
        <taxon>Malpighiales</taxon>
        <taxon>Salicaceae</taxon>
        <taxon>Saliceae</taxon>
        <taxon>Populus</taxon>
    </lineage>
</organism>
<dbReference type="EMBL" id="RCHU02000004">
    <property type="protein sequence ID" value="KAL3597427.1"/>
    <property type="molecule type" value="Genomic_DNA"/>
</dbReference>
<reference evidence="1 2" key="1">
    <citation type="journal article" date="2024" name="Plant Biotechnol. J.">
        <title>Genome and CRISPR/Cas9 system of a widespread forest tree (Populus alba) in the world.</title>
        <authorList>
            <person name="Liu Y.J."/>
            <person name="Jiang P.F."/>
            <person name="Han X.M."/>
            <person name="Li X.Y."/>
            <person name="Wang H.M."/>
            <person name="Wang Y.J."/>
            <person name="Wang X.X."/>
            <person name="Zeng Q.Y."/>
        </authorList>
    </citation>
    <scope>NUCLEOTIDE SEQUENCE [LARGE SCALE GENOMIC DNA]</scope>
    <source>
        <strain evidence="2">cv. PAL-ZL1</strain>
    </source>
</reference>
<evidence type="ECO:0000313" key="1">
    <source>
        <dbReference type="EMBL" id="KAL3597427.1"/>
    </source>
</evidence>
<dbReference type="Proteomes" id="UP000309997">
    <property type="component" value="Unassembled WGS sequence"/>
</dbReference>
<accession>A0ACC4CIK1</accession>
<protein>
    <submittedName>
        <fullName evidence="1">Uncharacterized protein</fullName>
    </submittedName>
</protein>
<sequence>MEWFYPKRRGPEWKQGWTGQTVASMSPPPFPLLAIFCIVISLLWLSHYSGYKAQFAPLCSQPPNIPFLAAILLILFMASSSTDWTASIIDSEIRRMIQLHVPRAPSLGVYLWNSSPARSKSRDWSDYYVPLV</sequence>
<proteinExistence type="predicted"/>
<evidence type="ECO:0000313" key="2">
    <source>
        <dbReference type="Proteomes" id="UP000309997"/>
    </source>
</evidence>
<keyword evidence="2" id="KW-1185">Reference proteome</keyword>
<comment type="caution">
    <text evidence="1">The sequence shown here is derived from an EMBL/GenBank/DDBJ whole genome shotgun (WGS) entry which is preliminary data.</text>
</comment>
<gene>
    <name evidence="1" type="ORF">D5086_009064</name>
</gene>
<name>A0ACC4CIK1_POPAL</name>